<protein>
    <submittedName>
        <fullName evidence="9">YhgE/Pip domain-containing protein</fullName>
    </submittedName>
</protein>
<feature type="transmembrane region" description="Helical" evidence="7">
    <location>
        <begin position="511"/>
        <end position="542"/>
    </location>
</feature>
<feature type="transmembrane region" description="Helical" evidence="7">
    <location>
        <begin position="682"/>
        <end position="705"/>
    </location>
</feature>
<comment type="subcellular location">
    <subcellularLocation>
        <location evidence="1">Membrane</location>
        <topology evidence="1">Multi-pass membrane protein</topology>
    </subcellularLocation>
</comment>
<feature type="transmembrane region" description="Helical" evidence="7">
    <location>
        <begin position="712"/>
        <end position="731"/>
    </location>
</feature>
<dbReference type="Proteomes" id="UP000442535">
    <property type="component" value="Unassembled WGS sequence"/>
</dbReference>
<feature type="compositionally biased region" description="Basic and acidic residues" evidence="6">
    <location>
        <begin position="610"/>
        <end position="629"/>
    </location>
</feature>
<dbReference type="AlphaFoldDB" id="A0A7K0K050"/>
<dbReference type="Gene3D" id="3.40.1710.10">
    <property type="entry name" value="abc type-2 transporter like domain"/>
    <property type="match status" value="1"/>
</dbReference>
<evidence type="ECO:0000256" key="4">
    <source>
        <dbReference type="ARBA" id="ARBA00023136"/>
    </source>
</evidence>
<keyword evidence="4 7" id="KW-0472">Membrane</keyword>
<dbReference type="NCBIfam" id="TIGR03061">
    <property type="entry name" value="pip_yhgE_Nterm"/>
    <property type="match status" value="1"/>
</dbReference>
<gene>
    <name evidence="9" type="ORF">FYJ63_01230</name>
</gene>
<keyword evidence="3 7" id="KW-1133">Transmembrane helix</keyword>
<feature type="transmembrane region" description="Helical" evidence="7">
    <location>
        <begin position="654"/>
        <end position="676"/>
    </location>
</feature>
<reference evidence="9 10" key="1">
    <citation type="submission" date="2019-08" db="EMBL/GenBank/DDBJ databases">
        <title>In-depth cultivation of the pig gut microbiome towards novel bacterial diversity and tailored functional studies.</title>
        <authorList>
            <person name="Wylensek D."/>
            <person name="Hitch T.C.A."/>
            <person name="Clavel T."/>
        </authorList>
    </citation>
    <scope>NUCLEOTIDE SEQUENCE [LARGE SCALE GENOMIC DNA]</scope>
    <source>
        <strain evidence="9 10">RF-GAM-744-WT-7</strain>
    </source>
</reference>
<dbReference type="EMBL" id="VUMY01000002">
    <property type="protein sequence ID" value="MST48887.1"/>
    <property type="molecule type" value="Genomic_DNA"/>
</dbReference>
<feature type="region of interest" description="Disordered" evidence="6">
    <location>
        <begin position="591"/>
        <end position="629"/>
    </location>
</feature>
<dbReference type="GO" id="GO:0016020">
    <property type="term" value="C:membrane"/>
    <property type="evidence" value="ECO:0007669"/>
    <property type="project" value="UniProtKB-SubCell"/>
</dbReference>
<name>A0A7K0K050_9ACTO</name>
<evidence type="ECO:0000256" key="1">
    <source>
        <dbReference type="ARBA" id="ARBA00004141"/>
    </source>
</evidence>
<dbReference type="InterPro" id="IPR017500">
    <property type="entry name" value="Phage_infect_YhgE_N"/>
</dbReference>
<dbReference type="GO" id="GO:0140359">
    <property type="term" value="F:ABC-type transporter activity"/>
    <property type="evidence" value="ECO:0007669"/>
    <property type="project" value="InterPro"/>
</dbReference>
<evidence type="ECO:0000256" key="5">
    <source>
        <dbReference type="SAM" id="Coils"/>
    </source>
</evidence>
<feature type="domain" description="ABC-2 type transporter transmembrane" evidence="8">
    <location>
        <begin position="647"/>
        <end position="778"/>
    </location>
</feature>
<keyword evidence="5" id="KW-0175">Coiled coil</keyword>
<evidence type="ECO:0000313" key="9">
    <source>
        <dbReference type="EMBL" id="MST48887.1"/>
    </source>
</evidence>
<evidence type="ECO:0000259" key="8">
    <source>
        <dbReference type="Pfam" id="PF12698"/>
    </source>
</evidence>
<feature type="coiled-coil region" evidence="5">
    <location>
        <begin position="371"/>
        <end position="398"/>
    </location>
</feature>
<keyword evidence="10" id="KW-1185">Reference proteome</keyword>
<organism evidence="9 10">
    <name type="scientific">Mobiluncus porci</name>
    <dbReference type="NCBI Taxonomy" id="2652278"/>
    <lineage>
        <taxon>Bacteria</taxon>
        <taxon>Bacillati</taxon>
        <taxon>Actinomycetota</taxon>
        <taxon>Actinomycetes</taxon>
        <taxon>Actinomycetales</taxon>
        <taxon>Actinomycetaceae</taxon>
        <taxon>Mobiluncus</taxon>
    </lineage>
</organism>
<feature type="transmembrane region" description="Helical" evidence="7">
    <location>
        <begin position="20"/>
        <end position="44"/>
    </location>
</feature>
<evidence type="ECO:0000313" key="10">
    <source>
        <dbReference type="Proteomes" id="UP000442535"/>
    </source>
</evidence>
<dbReference type="InterPro" id="IPR017501">
    <property type="entry name" value="Phage_infect_YhgE_C"/>
</dbReference>
<evidence type="ECO:0000256" key="6">
    <source>
        <dbReference type="SAM" id="MobiDB-lite"/>
    </source>
</evidence>
<feature type="transmembrane region" description="Helical" evidence="7">
    <location>
        <begin position="766"/>
        <end position="787"/>
    </location>
</feature>
<dbReference type="NCBIfam" id="TIGR03062">
    <property type="entry name" value="pip_yhgE_Cterm"/>
    <property type="match status" value="1"/>
</dbReference>
<evidence type="ECO:0000256" key="2">
    <source>
        <dbReference type="ARBA" id="ARBA00022692"/>
    </source>
</evidence>
<proteinExistence type="predicted"/>
<feature type="compositionally biased region" description="Acidic residues" evidence="6">
    <location>
        <begin position="591"/>
        <end position="609"/>
    </location>
</feature>
<sequence length="808" mass="87563">MRKILFIARDDVSQINSSVLAKIFIALLISIPLLFTWFNVLATWDPFANSNQLKIAVINNDEGYKSDVLNIDINVGGIVIKELAINEDLHWVITNEKAGLNGTRSGEYYAAIILPEDFSRTMFTFYAGGAVPADIKLYTNEKKNPLSANLTSQVTQETVAQINNAFSRTLANAAVGLARTVSDYLDDSGTQATLDRLSNRLEFLSSELNSGADTVYSLSALIGSSIPLAAGASNLAGSVSNSFDEATALWKYNAKNGEKNPFANAETALGDSLNLASSNIENLNRSLDSLLVSAGSTIEDNAEILEQIASRLDKQIVGFQKTRDAIAGALNGRADDSAADAFIDTLDEAIARQQTLSKRLGSLAGDLRQGIESHQDSQAKAQIEIRQARDAIDAARANLENNLLPTINRLRSSLDKAARNSAVVKTYMDSVRAALAEKNNNTIEILRQSQSSLAQTANTMRDSSQRLGLALNNIEQARNSGDLKKVAEALGADPNALAKLISSPITVQRSAIFPVATFGVGMTPLFAVIALWVGALLAGAFLRTDVSPNVARRYVETTMRNLSVKTTTKEHALENGQTVLDGVVSHRGEDEANVEIDNTDDHVEEEENLAPDKPEETSEKVSEEETHLREETTQLADIDRVFTNFQEYLGRYAMFWLVGMAQSTFLMGGLIVFVDIRPAHPFLLILAGWIISTVFTLCIHTLVVALSNAGKAVAVVLLVLQISAAGGAYPLEMLPQWFQNISPWLPATYAINMMRSAIAGEFAGDYLQNAGMLLLFVIPNLLIGMVLRRAAAKTVSAMTTAIEQTKVM</sequence>
<evidence type="ECO:0000256" key="7">
    <source>
        <dbReference type="SAM" id="Phobius"/>
    </source>
</evidence>
<evidence type="ECO:0000256" key="3">
    <source>
        <dbReference type="ARBA" id="ARBA00022989"/>
    </source>
</evidence>
<dbReference type="Pfam" id="PF12698">
    <property type="entry name" value="ABC2_membrane_3"/>
    <property type="match status" value="2"/>
</dbReference>
<accession>A0A7K0K050</accession>
<dbReference type="InterPro" id="IPR051328">
    <property type="entry name" value="T7SS_ABC-Transporter"/>
</dbReference>
<feature type="domain" description="ABC-2 type transporter transmembrane" evidence="8">
    <location>
        <begin position="22"/>
        <end position="235"/>
    </location>
</feature>
<dbReference type="RefSeq" id="WP_154543009.1">
    <property type="nucleotide sequence ID" value="NZ_VUMY01000002.1"/>
</dbReference>
<keyword evidence="2 7" id="KW-0812">Transmembrane</keyword>
<dbReference type="PANTHER" id="PTHR43077:SF10">
    <property type="entry name" value="TRANSPORT PERMEASE PROTEIN"/>
    <property type="match status" value="1"/>
</dbReference>
<dbReference type="InterPro" id="IPR013525">
    <property type="entry name" value="ABC2_TM"/>
</dbReference>
<comment type="caution">
    <text evidence="9">The sequence shown here is derived from an EMBL/GenBank/DDBJ whole genome shotgun (WGS) entry which is preliminary data.</text>
</comment>
<dbReference type="PANTHER" id="PTHR43077">
    <property type="entry name" value="TRANSPORT PERMEASE YVFS-RELATED"/>
    <property type="match status" value="1"/>
</dbReference>